<evidence type="ECO:0000259" key="3">
    <source>
        <dbReference type="PROSITE" id="PS50113"/>
    </source>
</evidence>
<dbReference type="CDD" id="cd01949">
    <property type="entry name" value="GGDEF"/>
    <property type="match status" value="1"/>
</dbReference>
<feature type="domain" description="GGDEF" evidence="4">
    <location>
        <begin position="296"/>
        <end position="424"/>
    </location>
</feature>
<dbReference type="Pfam" id="PF13426">
    <property type="entry name" value="PAS_9"/>
    <property type="match status" value="1"/>
</dbReference>
<dbReference type="InterPro" id="IPR000014">
    <property type="entry name" value="PAS"/>
</dbReference>
<dbReference type="InterPro" id="IPR043128">
    <property type="entry name" value="Rev_trsase/Diguanyl_cyclase"/>
</dbReference>
<dbReference type="CDD" id="cd00130">
    <property type="entry name" value="PAS"/>
    <property type="match status" value="2"/>
</dbReference>
<dbReference type="AlphaFoldDB" id="A0A2Z4PYD8"/>
<evidence type="ECO:0000313" key="5">
    <source>
        <dbReference type="EMBL" id="AWY02538.1"/>
    </source>
</evidence>
<dbReference type="PANTHER" id="PTHR46663:SF3">
    <property type="entry name" value="SLL0267 PROTEIN"/>
    <property type="match status" value="1"/>
</dbReference>
<comment type="cofactor">
    <cofactor evidence="1">
        <name>Mg(2+)</name>
        <dbReference type="ChEBI" id="CHEBI:18420"/>
    </cofactor>
</comment>
<dbReference type="InterPro" id="IPR001610">
    <property type="entry name" value="PAC"/>
</dbReference>
<dbReference type="InterPro" id="IPR035965">
    <property type="entry name" value="PAS-like_dom_sf"/>
</dbReference>
<feature type="domain" description="PAC" evidence="3">
    <location>
        <begin position="89"/>
        <end position="143"/>
    </location>
</feature>
<dbReference type="InterPro" id="IPR013767">
    <property type="entry name" value="PAS_fold"/>
</dbReference>
<evidence type="ECO:0000313" key="6">
    <source>
        <dbReference type="Proteomes" id="UP000249898"/>
    </source>
</evidence>
<dbReference type="SMART" id="SM00091">
    <property type="entry name" value="PAS"/>
    <property type="match status" value="2"/>
</dbReference>
<dbReference type="InterPro" id="IPR029787">
    <property type="entry name" value="Nucleotide_cyclase"/>
</dbReference>
<dbReference type="SMART" id="SM00086">
    <property type="entry name" value="PAC"/>
    <property type="match status" value="2"/>
</dbReference>
<protein>
    <recommendedName>
        <fullName evidence="7">Diguanylate cyclase</fullName>
    </recommendedName>
</protein>
<sequence length="424" mass="47252">MQTDFSDAANPDLSKILLAAINQSFNSVVITDAGEGLDGHLIVYANDAFCYQTGYTLDELIGKNPRILQGALTNRGMISELKSCLKEKRFFQGSTVNYKKDGRSYYVEWNISPISNEQGKLTNFVSVQHDISYPVATNSMQELLLRALNTTPDSIFITDSLGKITFVNDGVVEHTGYAATELLGRAPSMLQSGKHDKEFYRLMWSALTSGETFRATFVNKRKNGTLYDSEQTITPILDTNGEISHFISINKDLTKRVANENELVKAARYDSLTGLLNRGAGARELERSYFKLAQGSPVSVALVDVDKFKNVNDTWGHPVGDEILRLIADALKTALRETDNVIRWGGEEFLIILDQSDLKRATDLAERCRISISHIEHVLVKKITASIGVAQLNDNEELESFIRRADKALYQAKKNGRNIVKISD</sequence>
<dbReference type="NCBIfam" id="TIGR00254">
    <property type="entry name" value="GGDEF"/>
    <property type="match status" value="1"/>
</dbReference>
<dbReference type="Gene3D" id="3.30.70.270">
    <property type="match status" value="1"/>
</dbReference>
<evidence type="ECO:0008006" key="7">
    <source>
        <dbReference type="Google" id="ProtNLM"/>
    </source>
</evidence>
<dbReference type="FunFam" id="3.30.70.270:FF:000001">
    <property type="entry name" value="Diguanylate cyclase domain protein"/>
    <property type="match status" value="1"/>
</dbReference>
<dbReference type="EMBL" id="CP016181">
    <property type="protein sequence ID" value="AWY02538.1"/>
    <property type="molecule type" value="Genomic_DNA"/>
</dbReference>
<dbReference type="Pfam" id="PF00990">
    <property type="entry name" value="GGDEF"/>
    <property type="match status" value="1"/>
</dbReference>
<name>A0A2Z4PYD8_9GAMM</name>
<dbReference type="InterPro" id="IPR000160">
    <property type="entry name" value="GGDEF_dom"/>
</dbReference>
<dbReference type="NCBIfam" id="TIGR00229">
    <property type="entry name" value="sensory_box"/>
    <property type="match status" value="2"/>
</dbReference>
<dbReference type="PROSITE" id="PS50112">
    <property type="entry name" value="PAS"/>
    <property type="match status" value="2"/>
</dbReference>
<accession>A0A2Z4PYD8</accession>
<dbReference type="InterPro" id="IPR000700">
    <property type="entry name" value="PAS-assoc_C"/>
</dbReference>
<dbReference type="RefSeq" id="WP_239495770.1">
    <property type="nucleotide sequence ID" value="NZ_CP016181.1"/>
</dbReference>
<feature type="domain" description="PAS" evidence="2">
    <location>
        <begin position="38"/>
        <end position="64"/>
    </location>
</feature>
<evidence type="ECO:0000259" key="4">
    <source>
        <dbReference type="PROSITE" id="PS50887"/>
    </source>
</evidence>
<dbReference type="GO" id="GO:0006355">
    <property type="term" value="P:regulation of DNA-templated transcription"/>
    <property type="evidence" value="ECO:0007669"/>
    <property type="project" value="InterPro"/>
</dbReference>
<dbReference type="Pfam" id="PF00989">
    <property type="entry name" value="PAS"/>
    <property type="match status" value="1"/>
</dbReference>
<proteinExistence type="predicted"/>
<dbReference type="PROSITE" id="PS50887">
    <property type="entry name" value="GGDEF"/>
    <property type="match status" value="1"/>
</dbReference>
<dbReference type="GO" id="GO:0003824">
    <property type="term" value="F:catalytic activity"/>
    <property type="evidence" value="ECO:0007669"/>
    <property type="project" value="UniProtKB-ARBA"/>
</dbReference>
<dbReference type="PANTHER" id="PTHR46663">
    <property type="entry name" value="DIGUANYLATE CYCLASE DGCT-RELATED"/>
    <property type="match status" value="1"/>
</dbReference>
<evidence type="ECO:0000259" key="2">
    <source>
        <dbReference type="PROSITE" id="PS50112"/>
    </source>
</evidence>
<gene>
    <name evidence="5" type="ORF">A8139_20490</name>
</gene>
<dbReference type="SMART" id="SM00267">
    <property type="entry name" value="GGDEF"/>
    <property type="match status" value="1"/>
</dbReference>
<reference evidence="5 6" key="1">
    <citation type="submission" date="2016-06" db="EMBL/GenBank/DDBJ databases">
        <title>The sequenced genome of the ice-adhering bacterium Marinomonas primoryensis, from Antarctica.</title>
        <authorList>
            <person name="Graham L."/>
            <person name="Vance T.D.R."/>
            <person name="Davies P.L."/>
        </authorList>
    </citation>
    <scope>NUCLEOTIDE SEQUENCE [LARGE SCALE GENOMIC DNA]</scope>
    <source>
        <strain evidence="5 6">AceL</strain>
    </source>
</reference>
<dbReference type="SUPFAM" id="SSF55073">
    <property type="entry name" value="Nucleotide cyclase"/>
    <property type="match status" value="1"/>
</dbReference>
<dbReference type="Proteomes" id="UP000249898">
    <property type="component" value="Chromosome"/>
</dbReference>
<evidence type="ECO:0000256" key="1">
    <source>
        <dbReference type="ARBA" id="ARBA00001946"/>
    </source>
</evidence>
<dbReference type="SUPFAM" id="SSF55785">
    <property type="entry name" value="PYP-like sensor domain (PAS domain)"/>
    <property type="match status" value="2"/>
</dbReference>
<dbReference type="InterPro" id="IPR052163">
    <property type="entry name" value="DGC-Regulatory_Protein"/>
</dbReference>
<dbReference type="PROSITE" id="PS50113">
    <property type="entry name" value="PAC"/>
    <property type="match status" value="2"/>
</dbReference>
<feature type="domain" description="PAS" evidence="2">
    <location>
        <begin position="140"/>
        <end position="185"/>
    </location>
</feature>
<feature type="domain" description="PAC" evidence="3">
    <location>
        <begin position="211"/>
        <end position="265"/>
    </location>
</feature>
<organism evidence="5 6">
    <name type="scientific">Marinomonas primoryensis</name>
    <dbReference type="NCBI Taxonomy" id="178399"/>
    <lineage>
        <taxon>Bacteria</taxon>
        <taxon>Pseudomonadati</taxon>
        <taxon>Pseudomonadota</taxon>
        <taxon>Gammaproteobacteria</taxon>
        <taxon>Oceanospirillales</taxon>
        <taxon>Oceanospirillaceae</taxon>
        <taxon>Marinomonas</taxon>
    </lineage>
</organism>
<dbReference type="Gene3D" id="3.30.450.20">
    <property type="entry name" value="PAS domain"/>
    <property type="match status" value="2"/>
</dbReference>